<dbReference type="Pfam" id="PF13191">
    <property type="entry name" value="AAA_16"/>
    <property type="match status" value="1"/>
</dbReference>
<dbReference type="GO" id="GO:0005737">
    <property type="term" value="C:cytoplasm"/>
    <property type="evidence" value="ECO:0007669"/>
    <property type="project" value="TreeGrafter"/>
</dbReference>
<dbReference type="InterPro" id="IPR000792">
    <property type="entry name" value="Tscrpt_reg_LuxR_C"/>
</dbReference>
<dbReference type="Gene3D" id="3.40.50.300">
    <property type="entry name" value="P-loop containing nucleotide triphosphate hydrolases"/>
    <property type="match status" value="1"/>
</dbReference>
<protein>
    <recommendedName>
        <fullName evidence="3">HTH luxR-type domain-containing protein</fullName>
    </recommendedName>
</protein>
<evidence type="ECO:0000313" key="5">
    <source>
        <dbReference type="Proteomes" id="UP000215199"/>
    </source>
</evidence>
<dbReference type="InterPro" id="IPR036388">
    <property type="entry name" value="WH-like_DNA-bd_sf"/>
</dbReference>
<keyword evidence="2" id="KW-0067">ATP-binding</keyword>
<keyword evidence="5" id="KW-1185">Reference proteome</keyword>
<proteinExistence type="predicted"/>
<dbReference type="GO" id="GO:0005524">
    <property type="term" value="F:ATP binding"/>
    <property type="evidence" value="ECO:0007669"/>
    <property type="project" value="UniProtKB-KW"/>
</dbReference>
<dbReference type="PRINTS" id="PR00038">
    <property type="entry name" value="HTHLUXR"/>
</dbReference>
<dbReference type="SMART" id="SM00382">
    <property type="entry name" value="AAA"/>
    <property type="match status" value="1"/>
</dbReference>
<dbReference type="GO" id="GO:0004016">
    <property type="term" value="F:adenylate cyclase activity"/>
    <property type="evidence" value="ECO:0007669"/>
    <property type="project" value="TreeGrafter"/>
</dbReference>
<accession>A0A229TBF9</accession>
<dbReference type="GO" id="GO:0003677">
    <property type="term" value="F:DNA binding"/>
    <property type="evidence" value="ECO:0007669"/>
    <property type="project" value="InterPro"/>
</dbReference>
<evidence type="ECO:0000256" key="2">
    <source>
        <dbReference type="ARBA" id="ARBA00022840"/>
    </source>
</evidence>
<dbReference type="PROSITE" id="PS50043">
    <property type="entry name" value="HTH_LUXR_2"/>
    <property type="match status" value="1"/>
</dbReference>
<dbReference type="PANTHER" id="PTHR16305:SF35">
    <property type="entry name" value="TRANSCRIPTIONAL ACTIVATOR DOMAIN"/>
    <property type="match status" value="1"/>
</dbReference>
<dbReference type="PANTHER" id="PTHR16305">
    <property type="entry name" value="TESTICULAR SOLUBLE ADENYLYL CYCLASE"/>
    <property type="match status" value="1"/>
</dbReference>
<evidence type="ECO:0000259" key="3">
    <source>
        <dbReference type="PROSITE" id="PS50043"/>
    </source>
</evidence>
<evidence type="ECO:0000313" key="4">
    <source>
        <dbReference type="EMBL" id="OXM68498.1"/>
    </source>
</evidence>
<dbReference type="CDD" id="cd06170">
    <property type="entry name" value="LuxR_C_like"/>
    <property type="match status" value="1"/>
</dbReference>
<dbReference type="Proteomes" id="UP000215199">
    <property type="component" value="Unassembled WGS sequence"/>
</dbReference>
<comment type="caution">
    <text evidence="4">The sequence shown here is derived from an EMBL/GenBank/DDBJ whole genome shotgun (WGS) entry which is preliminary data.</text>
</comment>
<dbReference type="SUPFAM" id="SSF46894">
    <property type="entry name" value="C-terminal effector domain of the bipartite response regulators"/>
    <property type="match status" value="1"/>
</dbReference>
<dbReference type="SUPFAM" id="SSF52540">
    <property type="entry name" value="P-loop containing nucleoside triphosphate hydrolases"/>
    <property type="match status" value="1"/>
</dbReference>
<dbReference type="Gene3D" id="1.10.10.10">
    <property type="entry name" value="Winged helix-like DNA-binding domain superfamily/Winged helix DNA-binding domain"/>
    <property type="match status" value="1"/>
</dbReference>
<dbReference type="PROSITE" id="PS00622">
    <property type="entry name" value="HTH_LUXR_1"/>
    <property type="match status" value="1"/>
</dbReference>
<dbReference type="SMART" id="SM00421">
    <property type="entry name" value="HTH_LUXR"/>
    <property type="match status" value="1"/>
</dbReference>
<dbReference type="InterPro" id="IPR027417">
    <property type="entry name" value="P-loop_NTPase"/>
</dbReference>
<reference evidence="5" key="1">
    <citation type="submission" date="2017-07" db="EMBL/GenBank/DDBJ databases">
        <title>Comparative genome mining reveals phylogenetic distribution patterns of secondary metabolites in Amycolatopsis.</title>
        <authorList>
            <person name="Adamek M."/>
            <person name="Alanjary M."/>
            <person name="Sales-Ortells H."/>
            <person name="Goodfellow M."/>
            <person name="Bull A.T."/>
            <person name="Kalinowski J."/>
            <person name="Ziemert N."/>
        </authorList>
    </citation>
    <scope>NUCLEOTIDE SEQUENCE [LARGE SCALE GENOMIC DNA]</scope>
    <source>
        <strain evidence="5">H5</strain>
    </source>
</reference>
<dbReference type="InterPro" id="IPR016032">
    <property type="entry name" value="Sig_transdc_resp-reg_C-effctor"/>
</dbReference>
<dbReference type="InterPro" id="IPR041664">
    <property type="entry name" value="AAA_16"/>
</dbReference>
<dbReference type="InterPro" id="IPR003593">
    <property type="entry name" value="AAA+_ATPase"/>
</dbReference>
<dbReference type="AlphaFoldDB" id="A0A229TBF9"/>
<dbReference type="Pfam" id="PF00196">
    <property type="entry name" value="GerE"/>
    <property type="match status" value="1"/>
</dbReference>
<organism evidence="4 5">
    <name type="scientific">Amycolatopsis vastitatis</name>
    <dbReference type="NCBI Taxonomy" id="1905142"/>
    <lineage>
        <taxon>Bacteria</taxon>
        <taxon>Bacillati</taxon>
        <taxon>Actinomycetota</taxon>
        <taxon>Actinomycetes</taxon>
        <taxon>Pseudonocardiales</taxon>
        <taxon>Pseudonocardiaceae</taxon>
        <taxon>Amycolatopsis</taxon>
    </lineage>
</organism>
<gene>
    <name evidence="4" type="ORF">CF165_13405</name>
</gene>
<evidence type="ECO:0000256" key="1">
    <source>
        <dbReference type="ARBA" id="ARBA00022741"/>
    </source>
</evidence>
<dbReference type="EMBL" id="NMUL01000010">
    <property type="protein sequence ID" value="OXM68498.1"/>
    <property type="molecule type" value="Genomic_DNA"/>
</dbReference>
<dbReference type="GO" id="GO:0006355">
    <property type="term" value="P:regulation of DNA-templated transcription"/>
    <property type="evidence" value="ECO:0007669"/>
    <property type="project" value="InterPro"/>
</dbReference>
<feature type="domain" description="HTH luxR-type" evidence="3">
    <location>
        <begin position="800"/>
        <end position="866"/>
    </location>
</feature>
<name>A0A229TBF9_9PSEU</name>
<keyword evidence="1" id="KW-0547">Nucleotide-binding</keyword>
<sequence>MARSIQGSSVVGMTGRWPLVGRDGEIAALHDALSGLAARAVVLAGPAGVGKTRLAEEFAEQAGASGRVTCWVTGTKAMASMAFGAIAHLLPASGAEAPSSVQVMRTAVDELARRAGSAGLVLCVDDAHLLDASSAALVHTVARNGFGFVVATVRTGEPAPDPVVALWKDGLGPRVDLPSLSRSQTARLLTEVLGGQVDTATGYRLWRSTRGNALYLRELVSAGVEQGLLGVRGGVWSWTGALACGERLGELIRQRVGEVDREQRDVLELLALAEPVGPAFLGGDPAVLETLERRGLVTVTMEGRRCVVRLAHPLYGETLRAGMGTVRRRTLHTRLADTLAACGARRHDDVLRLAKWRLDGGGAAPGALLAGARQARALSDHGLAERLAAAALTAGAGREAAIQLADALFWQDKFAEAGRVLDELVPEAGHAGGWEAIVTGSCLFWGLGEVDRADKVLSAHRGSAQVAAHWASLLMFNGRAAEALALAEPILASADHDDVARARALVAAIPAWALLGRADTAVAAAGEGLAMAAQVADDEPVFRGYVVAGQATAYWLLGDLDAMEDLVRPAYEDVARRPDELDGLWALQLARVTLARGKPRSALRLCQEAATRLRRHDVVNQLPSSLATAAMAHALLGEAEKATRAASAGQQTLRPAVRVVDTELLLARAWAAAARGERTSARRLAMTAADHAAGLGHRPSQAWALHEALRFGQPDVPTAPPADGPLVKLYADHAAAADGPSLDSCAERFAAAGFLLLAAETAAEAALAHEHDRAARESRRKARVWASHCEGASTALLRTVATPQVTAISEREREIAELVARGLSNRQIADLLVISVRTVGNHLHHIYTKLGIDNRTELAALLRAVR</sequence>